<protein>
    <submittedName>
        <fullName evidence="2">Uncharacterized protein</fullName>
    </submittedName>
</protein>
<keyword evidence="1" id="KW-0175">Coiled coil</keyword>
<dbReference type="OrthoDB" id="10577799at2759"/>
<dbReference type="AlphaFoldDB" id="A0A1Y2C970"/>
<proteinExistence type="predicted"/>
<gene>
    <name evidence="2" type="ORF">LY90DRAFT_509823</name>
</gene>
<accession>A0A1Y2C970</accession>
<dbReference type="STRING" id="1754190.A0A1Y2C970"/>
<dbReference type="EMBL" id="MCOG01000116">
    <property type="protein sequence ID" value="ORY43578.1"/>
    <property type="molecule type" value="Genomic_DNA"/>
</dbReference>
<feature type="coiled-coil region" evidence="1">
    <location>
        <begin position="452"/>
        <end position="587"/>
    </location>
</feature>
<evidence type="ECO:0000313" key="2">
    <source>
        <dbReference type="EMBL" id="ORY43578.1"/>
    </source>
</evidence>
<sequence length="730" mass="86683">MTEIVSSYYPEQNNELHNINKYSSDLKKQIDNDDNDDNCSFNNDNYSNDSSINYNDNKKIKSLANEFLQIAKEKGKSLYNSNREHIYGDVKDSNLYYLNEYECPISIKVDKDNRKKNEILEYDENLSFLSESSSIASYYKNKRSNQNYSAEDFLKESNKNSITDIQDIIIHKDLNNKLIKENAELKARIAKFENFVDDIIQLMNINNLINIPSLIELFKKNLCEIESIRSLIKQIENKKDIYDESNLFYKGEKIISNKKYNIILNELIDLKKSLKEKDEKIETYKDKNEKNNELSNQLKENIKILKNDIKNYETIKHILEEKNRKLNETIMENNNNINEKNNKINEIMKKLNKVNDEYKNYKDSNEISSKNINDYIQKLKETTSLNDKSYKHFKNIYSQGNIFYYIESLKENIIKLEKDILSKNKCIELLKKTINDISENQNIEQQKLVASENNLIKLNENFKETIESLKKKHKNITSLSTHKDTINQDLKEKVKLYEDQISKLKNSVEENKHIKQDMKFLKSNIIKKDEMILANKQQIKYLTDNYEDCMEQLNNYKELNSFNVNKENLLQQKINTITKEKNNLQIKNEKLTIVLKKITDYLLSKYKDIILKKENNISINNSYSTSKKKSSCKKKEYSYNKNEIVEKIKSISENMLNINFKDVLNPTIFEKYSKSDEKQSNINERNQEFLNQFYQTKNELNKIINKENFESDLYNYFIDLIELSIHYPNL</sequence>
<dbReference type="Proteomes" id="UP000193920">
    <property type="component" value="Unassembled WGS sequence"/>
</dbReference>
<name>A0A1Y2C970_9FUNG</name>
<comment type="caution">
    <text evidence="2">The sequence shown here is derived from an EMBL/GenBank/DDBJ whole genome shotgun (WGS) entry which is preliminary data.</text>
</comment>
<organism evidence="2 3">
    <name type="scientific">Neocallimastix californiae</name>
    <dbReference type="NCBI Taxonomy" id="1754190"/>
    <lineage>
        <taxon>Eukaryota</taxon>
        <taxon>Fungi</taxon>
        <taxon>Fungi incertae sedis</taxon>
        <taxon>Chytridiomycota</taxon>
        <taxon>Chytridiomycota incertae sedis</taxon>
        <taxon>Neocallimastigomycetes</taxon>
        <taxon>Neocallimastigales</taxon>
        <taxon>Neocallimastigaceae</taxon>
        <taxon>Neocallimastix</taxon>
    </lineage>
</organism>
<keyword evidence="3" id="KW-1185">Reference proteome</keyword>
<evidence type="ECO:0000256" key="1">
    <source>
        <dbReference type="SAM" id="Coils"/>
    </source>
</evidence>
<evidence type="ECO:0000313" key="3">
    <source>
        <dbReference type="Proteomes" id="UP000193920"/>
    </source>
</evidence>
<reference evidence="2 3" key="1">
    <citation type="submission" date="2016-08" db="EMBL/GenBank/DDBJ databases">
        <title>A Parts List for Fungal Cellulosomes Revealed by Comparative Genomics.</title>
        <authorList>
            <consortium name="DOE Joint Genome Institute"/>
            <person name="Haitjema C.H."/>
            <person name="Gilmore S.P."/>
            <person name="Henske J.K."/>
            <person name="Solomon K.V."/>
            <person name="De Groot R."/>
            <person name="Kuo A."/>
            <person name="Mondo S.J."/>
            <person name="Salamov A.A."/>
            <person name="Labutti K."/>
            <person name="Zhao Z."/>
            <person name="Chiniquy J."/>
            <person name="Barry K."/>
            <person name="Brewer H.M."/>
            <person name="Purvine S.O."/>
            <person name="Wright A.T."/>
            <person name="Boxma B."/>
            <person name="Van Alen T."/>
            <person name="Hackstein J.H."/>
            <person name="Baker S.E."/>
            <person name="Grigoriev I.V."/>
            <person name="O'Malley M.A."/>
        </authorList>
    </citation>
    <scope>NUCLEOTIDE SEQUENCE [LARGE SCALE GENOMIC DNA]</scope>
    <source>
        <strain evidence="2 3">G1</strain>
    </source>
</reference>
<feature type="coiled-coil region" evidence="1">
    <location>
        <begin position="257"/>
        <end position="364"/>
    </location>
</feature>